<dbReference type="InterPro" id="IPR013180">
    <property type="entry name" value="CTNNBL1_N"/>
</dbReference>
<reference evidence="8 9" key="1">
    <citation type="journal article" date="2024" name="Nat. Commun.">
        <title>Phylogenomics reveals the evolutionary origins of lichenization in chlorophyte algae.</title>
        <authorList>
            <person name="Puginier C."/>
            <person name="Libourel C."/>
            <person name="Otte J."/>
            <person name="Skaloud P."/>
            <person name="Haon M."/>
            <person name="Grisel S."/>
            <person name="Petersen M."/>
            <person name="Berrin J.G."/>
            <person name="Delaux P.M."/>
            <person name="Dal Grande F."/>
            <person name="Keller J."/>
        </authorList>
    </citation>
    <scope>NUCLEOTIDE SEQUENCE [LARGE SCALE GENOMIC DNA]</scope>
    <source>
        <strain evidence="8 9">SAG 245.80</strain>
    </source>
</reference>
<evidence type="ECO:0000256" key="1">
    <source>
        <dbReference type="ARBA" id="ARBA00004123"/>
    </source>
</evidence>
<evidence type="ECO:0000259" key="7">
    <source>
        <dbReference type="SMART" id="SM01156"/>
    </source>
</evidence>
<gene>
    <name evidence="8" type="ORF">WJX81_002145</name>
</gene>
<feature type="region of interest" description="Disordered" evidence="6">
    <location>
        <begin position="597"/>
        <end position="677"/>
    </location>
</feature>
<keyword evidence="4" id="KW-0175">Coiled coil</keyword>
<protein>
    <recommendedName>
        <fullName evidence="7">Beta-catenin-like protein 1 N-terminal domain-containing protein</fullName>
    </recommendedName>
</protein>
<evidence type="ECO:0000313" key="8">
    <source>
        <dbReference type="EMBL" id="KAK9834002.1"/>
    </source>
</evidence>
<dbReference type="FunFam" id="1.25.10.10:FF:001136">
    <property type="entry name" value="Beta-catenin-like protein 1"/>
    <property type="match status" value="1"/>
</dbReference>
<keyword evidence="9" id="KW-1185">Reference proteome</keyword>
<evidence type="ECO:0000256" key="3">
    <source>
        <dbReference type="ARBA" id="ARBA00022737"/>
    </source>
</evidence>
<keyword evidence="5" id="KW-0539">Nucleus</keyword>
<comment type="subcellular location">
    <subcellularLocation>
        <location evidence="1">Nucleus</location>
    </subcellularLocation>
</comment>
<dbReference type="PANTHER" id="PTHR14978">
    <property type="entry name" value="BETA-CATENIN-LIKE PROTEIN 1 NUCLEAR ASSOCIATED PROTEIN"/>
    <property type="match status" value="1"/>
</dbReference>
<name>A0AAW1RL58_9CHLO</name>
<evidence type="ECO:0000256" key="6">
    <source>
        <dbReference type="SAM" id="MobiDB-lite"/>
    </source>
</evidence>
<dbReference type="InterPro" id="IPR039678">
    <property type="entry name" value="CTNNBL1"/>
</dbReference>
<dbReference type="Gene3D" id="1.25.10.10">
    <property type="entry name" value="Leucine-rich Repeat Variant"/>
    <property type="match status" value="1"/>
</dbReference>
<dbReference type="PANTHER" id="PTHR14978:SF0">
    <property type="entry name" value="BETA-CATENIN-LIKE PROTEIN 1"/>
    <property type="match status" value="1"/>
</dbReference>
<dbReference type="InterPro" id="IPR011989">
    <property type="entry name" value="ARM-like"/>
</dbReference>
<evidence type="ECO:0000256" key="2">
    <source>
        <dbReference type="ARBA" id="ARBA00022553"/>
    </source>
</evidence>
<feature type="domain" description="Beta-catenin-like protein 1 N-terminal" evidence="7">
    <location>
        <begin position="85"/>
        <end position="195"/>
    </location>
</feature>
<dbReference type="InterPro" id="IPR016024">
    <property type="entry name" value="ARM-type_fold"/>
</dbReference>
<dbReference type="EMBL" id="JALJOU010000034">
    <property type="protein sequence ID" value="KAK9834002.1"/>
    <property type="molecule type" value="Genomic_DNA"/>
</dbReference>
<dbReference type="SUPFAM" id="SSF48371">
    <property type="entry name" value="ARM repeat"/>
    <property type="match status" value="1"/>
</dbReference>
<dbReference type="SMART" id="SM01156">
    <property type="entry name" value="DUF1716"/>
    <property type="match status" value="1"/>
</dbReference>
<dbReference type="Pfam" id="PF08216">
    <property type="entry name" value="CTNNBL"/>
    <property type="match status" value="1"/>
</dbReference>
<dbReference type="GO" id="GO:0005681">
    <property type="term" value="C:spliceosomal complex"/>
    <property type="evidence" value="ECO:0007669"/>
    <property type="project" value="TreeGrafter"/>
</dbReference>
<dbReference type="AlphaFoldDB" id="A0AAW1RL58"/>
<feature type="compositionally biased region" description="Basic and acidic residues" evidence="6">
    <location>
        <begin position="653"/>
        <end position="671"/>
    </location>
</feature>
<proteinExistence type="predicted"/>
<dbReference type="GO" id="GO:0010467">
    <property type="term" value="P:gene expression"/>
    <property type="evidence" value="ECO:0007669"/>
    <property type="project" value="UniProtKB-ARBA"/>
</dbReference>
<organism evidence="8 9">
    <name type="scientific">Elliptochloris bilobata</name>
    <dbReference type="NCBI Taxonomy" id="381761"/>
    <lineage>
        <taxon>Eukaryota</taxon>
        <taxon>Viridiplantae</taxon>
        <taxon>Chlorophyta</taxon>
        <taxon>core chlorophytes</taxon>
        <taxon>Trebouxiophyceae</taxon>
        <taxon>Trebouxiophyceae incertae sedis</taxon>
        <taxon>Elliptochloris clade</taxon>
        <taxon>Elliptochloris</taxon>
    </lineage>
</organism>
<feature type="compositionally biased region" description="Low complexity" evidence="6">
    <location>
        <begin position="609"/>
        <end position="625"/>
    </location>
</feature>
<evidence type="ECO:0000313" key="9">
    <source>
        <dbReference type="Proteomes" id="UP001445335"/>
    </source>
</evidence>
<accession>A0AAW1RL58</accession>
<keyword evidence="3" id="KW-0677">Repeat</keyword>
<sequence length="677" mass="73594">MSHEAPTAVLQAAFSRLVDAHADAPRPAGGAAAFIATRGFAGRTPGYYFGNGPQGIGYYLDARQPQPAAEAEKVAEDKDEVPEKRAPKPVDAEALLREAEQQAGDQGQLLDSRGLKRLVLSFEKKACDNMAARVKHADAPERFMDTEVDLDEAVRQLQAVASAPELYPELIRLGAVPGVLALLGHENGDLAASVAELLRELTDADAVEDSEEEARELVAAMVEANGLESLVLRLGNLDEGIAEEDAAVLNSLSTLENMIELQPSVAAEVVQRTPLLRWLLKRLKPREFDSNKEAAGSLLALLLQTHPPNAQSLADINGIDALLQVIAPYKNRNPGSDDEAEYVENLFNALCCTLMSPAMRSVFVEAEGVELMVLILKQKRVARAGALKALDFAMTRTPAACERFVDHLGLRTLFSMFMGKSKVQQSKGEAGGEAEGEERMVSIVSSLMQGLARGSRRDRVAAKFVENEFEKCDRLMELYTRYVRRVRTEEVRLAAMPEEEAAEAAEAGEDYVLLARLGAGLYTLQQCALIMGHLWFVGDLGVRKRILLLLHQQGLTLAGVRAVLEEFHDSIGDEDGADEGVRARARVMRLLTALGWEAPEVPPPPPEELPANGTAAVAEVEANGAAEEDEDADPFGLGALPDKSSAKAHKSDRHGMERKRDRSNSGDEGRGKRDRHR</sequence>
<evidence type="ECO:0000256" key="4">
    <source>
        <dbReference type="ARBA" id="ARBA00023054"/>
    </source>
</evidence>
<comment type="caution">
    <text evidence="8">The sequence shown here is derived from an EMBL/GenBank/DDBJ whole genome shotgun (WGS) entry which is preliminary data.</text>
</comment>
<dbReference type="Proteomes" id="UP001445335">
    <property type="component" value="Unassembled WGS sequence"/>
</dbReference>
<keyword evidence="2" id="KW-0597">Phosphoprotein</keyword>
<evidence type="ECO:0000256" key="5">
    <source>
        <dbReference type="ARBA" id="ARBA00023242"/>
    </source>
</evidence>